<feature type="non-terminal residue" evidence="4">
    <location>
        <position position="236"/>
    </location>
</feature>
<feature type="domain" description="Calpain catalytic" evidence="3">
    <location>
        <begin position="80"/>
        <end position="177"/>
    </location>
</feature>
<dbReference type="HOGENOM" id="CLU_1177930_0_0_1"/>
<feature type="region of interest" description="Disordered" evidence="2">
    <location>
        <begin position="28"/>
        <end position="53"/>
    </location>
</feature>
<feature type="compositionally biased region" description="Basic and acidic residues" evidence="2">
    <location>
        <begin position="196"/>
        <end position="236"/>
    </location>
</feature>
<sequence length="236" mass="26597">MSSNEHVHESETMRWITSQILALWRHSATKPNEKSSGTSSQESTVVPEGEHSHTWRPWEHIHAINKVGKGPNVPLYNAHGKYVVKLYWMGCWRKITIDDTLPFDEHDRLLLPSTTLPHELWPMLLSKALLKIASLDYNGGSSSCEFGDFSVIHCLTGWLPETIPLQQGHLLEIWKLLQGSLPEFKLPEAPADSNTELDKKLEDGLSETTKDEIKLDKDKGAPSEKGKDGKKDGKDK</sequence>
<proteinExistence type="predicted"/>
<evidence type="ECO:0000256" key="1">
    <source>
        <dbReference type="PROSITE-ProRule" id="PRU00239"/>
    </source>
</evidence>
<evidence type="ECO:0000313" key="4">
    <source>
        <dbReference type="EMBL" id="ELT91376.1"/>
    </source>
</evidence>
<dbReference type="AlphaFoldDB" id="R7TIL3"/>
<organism evidence="4">
    <name type="scientific">Capitella teleta</name>
    <name type="common">Polychaete worm</name>
    <dbReference type="NCBI Taxonomy" id="283909"/>
    <lineage>
        <taxon>Eukaryota</taxon>
        <taxon>Metazoa</taxon>
        <taxon>Spiralia</taxon>
        <taxon>Lophotrochozoa</taxon>
        <taxon>Annelida</taxon>
        <taxon>Polychaeta</taxon>
        <taxon>Sedentaria</taxon>
        <taxon>Scolecida</taxon>
        <taxon>Capitellidae</taxon>
        <taxon>Capitella</taxon>
    </lineage>
</organism>
<dbReference type="SUPFAM" id="SSF54001">
    <property type="entry name" value="Cysteine proteinases"/>
    <property type="match status" value="1"/>
</dbReference>
<reference evidence="5" key="3">
    <citation type="submission" date="2015-06" db="UniProtKB">
        <authorList>
            <consortium name="EnsemblMetazoa"/>
        </authorList>
    </citation>
    <scope>IDENTIFICATION</scope>
</reference>
<feature type="region of interest" description="Disordered" evidence="2">
    <location>
        <begin position="187"/>
        <end position="236"/>
    </location>
</feature>
<dbReference type="InterPro" id="IPR053033">
    <property type="entry name" value="Androglobin-like"/>
</dbReference>
<accession>R7TIL3</accession>
<dbReference type="PROSITE" id="PS50203">
    <property type="entry name" value="CALPAIN_CAT"/>
    <property type="match status" value="1"/>
</dbReference>
<dbReference type="STRING" id="283909.R7TIL3"/>
<dbReference type="EnsemblMetazoa" id="CapteT175644">
    <property type="protein sequence ID" value="CapteP175644"/>
    <property type="gene ID" value="CapteG175644"/>
</dbReference>
<dbReference type="Pfam" id="PF00648">
    <property type="entry name" value="Peptidase_C2"/>
    <property type="match status" value="1"/>
</dbReference>
<name>R7TIL3_CAPTE</name>
<protein>
    <recommendedName>
        <fullName evidence="3">Calpain catalytic domain-containing protein</fullName>
    </recommendedName>
</protein>
<dbReference type="OMA" id="WRILESH"/>
<gene>
    <name evidence="4" type="ORF">CAPTEDRAFT_175644</name>
</gene>
<dbReference type="OrthoDB" id="9374162at2759"/>
<dbReference type="Proteomes" id="UP000014760">
    <property type="component" value="Unassembled WGS sequence"/>
</dbReference>
<dbReference type="EMBL" id="AMQN01002953">
    <property type="status" value="NOT_ANNOTATED_CDS"/>
    <property type="molecule type" value="Genomic_DNA"/>
</dbReference>
<keyword evidence="6" id="KW-1185">Reference proteome</keyword>
<evidence type="ECO:0000313" key="5">
    <source>
        <dbReference type="EnsemblMetazoa" id="CapteP175644"/>
    </source>
</evidence>
<dbReference type="InterPro" id="IPR038765">
    <property type="entry name" value="Papain-like_cys_pep_sf"/>
</dbReference>
<comment type="caution">
    <text evidence="1">Lacks conserved residue(s) required for the propagation of feature annotation.</text>
</comment>
<dbReference type="PANTHER" id="PTHR46298">
    <property type="entry name" value="ANDROGLOBIN"/>
    <property type="match status" value="1"/>
</dbReference>
<dbReference type="EMBL" id="KB310543">
    <property type="protein sequence ID" value="ELT91376.1"/>
    <property type="molecule type" value="Genomic_DNA"/>
</dbReference>
<evidence type="ECO:0000256" key="2">
    <source>
        <dbReference type="SAM" id="MobiDB-lite"/>
    </source>
</evidence>
<evidence type="ECO:0000313" key="6">
    <source>
        <dbReference type="Proteomes" id="UP000014760"/>
    </source>
</evidence>
<reference evidence="6" key="1">
    <citation type="submission" date="2012-12" db="EMBL/GenBank/DDBJ databases">
        <authorList>
            <person name="Hellsten U."/>
            <person name="Grimwood J."/>
            <person name="Chapman J.A."/>
            <person name="Shapiro H."/>
            <person name="Aerts A."/>
            <person name="Otillar R.P."/>
            <person name="Terry A.Y."/>
            <person name="Boore J.L."/>
            <person name="Simakov O."/>
            <person name="Marletaz F."/>
            <person name="Cho S.-J."/>
            <person name="Edsinger-Gonzales E."/>
            <person name="Havlak P."/>
            <person name="Kuo D.-H."/>
            <person name="Larsson T."/>
            <person name="Lv J."/>
            <person name="Arendt D."/>
            <person name="Savage R."/>
            <person name="Osoegawa K."/>
            <person name="de Jong P."/>
            <person name="Lindberg D.R."/>
            <person name="Seaver E.C."/>
            <person name="Weisblat D.A."/>
            <person name="Putnam N.H."/>
            <person name="Grigoriev I.V."/>
            <person name="Rokhsar D.S."/>
        </authorList>
    </citation>
    <scope>NUCLEOTIDE SEQUENCE</scope>
    <source>
        <strain evidence="6">I ESC-2004</strain>
    </source>
</reference>
<dbReference type="InterPro" id="IPR001300">
    <property type="entry name" value="Peptidase_C2_calpain_cat"/>
</dbReference>
<feature type="compositionally biased region" description="Polar residues" evidence="2">
    <location>
        <begin position="34"/>
        <end position="44"/>
    </location>
</feature>
<evidence type="ECO:0000259" key="3">
    <source>
        <dbReference type="PROSITE" id="PS50203"/>
    </source>
</evidence>
<reference evidence="4 6" key="2">
    <citation type="journal article" date="2013" name="Nature">
        <title>Insights into bilaterian evolution from three spiralian genomes.</title>
        <authorList>
            <person name="Simakov O."/>
            <person name="Marletaz F."/>
            <person name="Cho S.J."/>
            <person name="Edsinger-Gonzales E."/>
            <person name="Havlak P."/>
            <person name="Hellsten U."/>
            <person name="Kuo D.H."/>
            <person name="Larsson T."/>
            <person name="Lv J."/>
            <person name="Arendt D."/>
            <person name="Savage R."/>
            <person name="Osoegawa K."/>
            <person name="de Jong P."/>
            <person name="Grimwood J."/>
            <person name="Chapman J.A."/>
            <person name="Shapiro H."/>
            <person name="Aerts A."/>
            <person name="Otillar R.P."/>
            <person name="Terry A.Y."/>
            <person name="Boore J.L."/>
            <person name="Grigoriev I.V."/>
            <person name="Lindberg D.R."/>
            <person name="Seaver E.C."/>
            <person name="Weisblat D.A."/>
            <person name="Putnam N.H."/>
            <person name="Rokhsar D.S."/>
        </authorList>
    </citation>
    <scope>NUCLEOTIDE SEQUENCE</scope>
    <source>
        <strain evidence="4 6">I ESC-2004</strain>
    </source>
</reference>
<dbReference type="GO" id="GO:0006508">
    <property type="term" value="P:proteolysis"/>
    <property type="evidence" value="ECO:0007669"/>
    <property type="project" value="InterPro"/>
</dbReference>
<dbReference type="GO" id="GO:0004198">
    <property type="term" value="F:calcium-dependent cysteine-type endopeptidase activity"/>
    <property type="evidence" value="ECO:0007669"/>
    <property type="project" value="InterPro"/>
</dbReference>
<dbReference type="PANTHER" id="PTHR46298:SF1">
    <property type="entry name" value="ANDROGLOBIN"/>
    <property type="match status" value="1"/>
</dbReference>